<accession>A0A0P1AFW0</accession>
<dbReference type="AlphaFoldDB" id="A0A0P1AFW0"/>
<reference evidence="2" key="1">
    <citation type="submission" date="2014-09" db="EMBL/GenBank/DDBJ databases">
        <authorList>
            <person name="Sharma Rahul"/>
            <person name="Thines Marco"/>
        </authorList>
    </citation>
    <scope>NUCLEOTIDE SEQUENCE [LARGE SCALE GENOMIC DNA]</scope>
</reference>
<evidence type="ECO:0000313" key="1">
    <source>
        <dbReference type="EMBL" id="CEG40015.1"/>
    </source>
</evidence>
<protein>
    <submittedName>
        <fullName evidence="1">Uncharacterized protein</fullName>
    </submittedName>
</protein>
<evidence type="ECO:0000313" key="2">
    <source>
        <dbReference type="Proteomes" id="UP000054928"/>
    </source>
</evidence>
<keyword evidence="2" id="KW-1185">Reference proteome</keyword>
<dbReference type="RefSeq" id="XP_024576384.1">
    <property type="nucleotide sequence ID" value="XM_024725627.1"/>
</dbReference>
<name>A0A0P1AFW0_PLAHL</name>
<dbReference type="EMBL" id="CCYD01000468">
    <property type="protein sequence ID" value="CEG40015.1"/>
    <property type="molecule type" value="Genomic_DNA"/>
</dbReference>
<dbReference type="GeneID" id="36405293"/>
<dbReference type="Proteomes" id="UP000054928">
    <property type="component" value="Unassembled WGS sequence"/>
</dbReference>
<proteinExistence type="predicted"/>
<sequence length="49" mass="5254">MPVKLFGKRRPAANARTQLGPASYTLLSAGSAWRGPLPSIMDSELEVVL</sequence>
<organism evidence="1 2">
    <name type="scientific">Plasmopara halstedii</name>
    <name type="common">Downy mildew of sunflower</name>
    <dbReference type="NCBI Taxonomy" id="4781"/>
    <lineage>
        <taxon>Eukaryota</taxon>
        <taxon>Sar</taxon>
        <taxon>Stramenopiles</taxon>
        <taxon>Oomycota</taxon>
        <taxon>Peronosporomycetes</taxon>
        <taxon>Peronosporales</taxon>
        <taxon>Peronosporaceae</taxon>
        <taxon>Plasmopara</taxon>
    </lineage>
</organism>